<accession>A0A6G9AMS6</accession>
<dbReference type="KEGG" id="spib:G8759_14380"/>
<evidence type="ECO:0000313" key="2">
    <source>
        <dbReference type="Proteomes" id="UP000501802"/>
    </source>
</evidence>
<dbReference type="EMBL" id="CP050063">
    <property type="protein sequence ID" value="QIP13718.1"/>
    <property type="molecule type" value="Genomic_DNA"/>
</dbReference>
<gene>
    <name evidence="1" type="ORF">G8759_14380</name>
</gene>
<sequence length="188" mass="20752">MKTSCTDYSKKSWLTLQLMDFSLVQYAKATWTLSVAVAVEKQTAHLYEATLSKPIDQVVQEQMTTVNANFNSSPNVNGIYTFRIDSIYEFESPASTKLFRHPPNYTFDVINDGFSTTSQGGGWLVSYKVICHKWLASKIFESGPFGPGATDGLTLEFGHARGALTSTECGSKEQITQSTDKHLSLSIA</sequence>
<evidence type="ECO:0000313" key="1">
    <source>
        <dbReference type="EMBL" id="QIP13718.1"/>
    </source>
</evidence>
<protein>
    <submittedName>
        <fullName evidence="1">Uncharacterized protein</fullName>
    </submittedName>
</protein>
<dbReference type="AlphaFoldDB" id="A0A6G9AMS6"/>
<dbReference type="RefSeq" id="WP_167209056.1">
    <property type="nucleotide sequence ID" value="NZ_CP050063.1"/>
</dbReference>
<organism evidence="1 2">
    <name type="scientific">Spirosoma aureum</name>
    <dbReference type="NCBI Taxonomy" id="2692134"/>
    <lineage>
        <taxon>Bacteria</taxon>
        <taxon>Pseudomonadati</taxon>
        <taxon>Bacteroidota</taxon>
        <taxon>Cytophagia</taxon>
        <taxon>Cytophagales</taxon>
        <taxon>Cytophagaceae</taxon>
        <taxon>Spirosoma</taxon>
    </lineage>
</organism>
<name>A0A6G9AMS6_9BACT</name>
<reference evidence="1 2" key="1">
    <citation type="submission" date="2020-03" db="EMBL/GenBank/DDBJ databases">
        <authorList>
            <person name="Kim M.K."/>
        </authorList>
    </citation>
    <scope>NUCLEOTIDE SEQUENCE [LARGE SCALE GENOMIC DNA]</scope>
    <source>
        <strain evidence="1 2">BT328</strain>
    </source>
</reference>
<keyword evidence="2" id="KW-1185">Reference proteome</keyword>
<proteinExistence type="predicted"/>
<dbReference type="Proteomes" id="UP000501802">
    <property type="component" value="Chromosome"/>
</dbReference>